<keyword evidence="4" id="KW-0472">Membrane</keyword>
<dbReference type="PANTHER" id="PTHR43630:SF1">
    <property type="entry name" value="POLY-BETA-1,6-N-ACETYL-D-GLUCOSAMINE SYNTHASE"/>
    <property type="match status" value="1"/>
</dbReference>
<dbReference type="SUPFAM" id="SSF53448">
    <property type="entry name" value="Nucleotide-diphospho-sugar transferases"/>
    <property type="match status" value="1"/>
</dbReference>
<dbReference type="EMBL" id="JXLG01000009">
    <property type="protein sequence ID" value="KJY60130.1"/>
    <property type="molecule type" value="Genomic_DNA"/>
</dbReference>
<dbReference type="HOGENOM" id="CLU_023978_0_2_9"/>
<gene>
    <name evidence="6" type="ORF">JF72_10690</name>
</gene>
<evidence type="ECO:0000313" key="6">
    <source>
        <dbReference type="EMBL" id="KJY60130.1"/>
    </source>
</evidence>
<evidence type="ECO:0000256" key="2">
    <source>
        <dbReference type="ARBA" id="ARBA00022676"/>
    </source>
</evidence>
<evidence type="ECO:0000259" key="5">
    <source>
        <dbReference type="Pfam" id="PF00535"/>
    </source>
</evidence>
<accession>A0A0F4LNG5</accession>
<evidence type="ECO:0000256" key="4">
    <source>
        <dbReference type="SAM" id="Phobius"/>
    </source>
</evidence>
<name>A0A0F4LNG5_9LACO</name>
<feature type="transmembrane region" description="Helical" evidence="4">
    <location>
        <begin position="384"/>
        <end position="411"/>
    </location>
</feature>
<comment type="similarity">
    <text evidence="1">Belongs to the glycosyltransferase 2 family.</text>
</comment>
<keyword evidence="7" id="KW-1185">Reference proteome</keyword>
<dbReference type="GO" id="GO:0016757">
    <property type="term" value="F:glycosyltransferase activity"/>
    <property type="evidence" value="ECO:0007669"/>
    <property type="project" value="UniProtKB-KW"/>
</dbReference>
<sequence length="427" mass="48572">MTSIWLLAKTVFKVLFLILVSYPILGGLAWFVGGLCYKYVFKNKKNDFTILDSREQPFITIMVPAHNEEVTIEETISYLLNELNYTNYEVLVIDDCSTDNTPKILQKLQQQSNRLRVIRLAENKGKAHAFNIGLAFAKGDLVLSNDADTLPEADALMRYVNYFNSPEGQNIAAVTSNVEVRNRTKLITKSTTVEFSSIVGIIKRAEMGVFGSIFAYSGANTMYRKSALIDVGMFRQDRATEDISVAWDHQLSNWLAVFAPEIISYTLVPETLKELYHQRKRWAKGGTEVWLTNLRKVLRHPLKNLGESLMLLDQTLSICWSFFFWLATFIFTYLVGNFALTQNWSQLVYLLFSALILICFEMIAGTMQLVIALMIDRKGNKIEYLLFAPIYLLCLWIINTLTIVTTFVPAIKTILGHGSGTWISPSR</sequence>
<dbReference type="Proteomes" id="UP000033682">
    <property type="component" value="Unassembled WGS sequence"/>
</dbReference>
<feature type="domain" description="Glycosyltransferase 2-like" evidence="5">
    <location>
        <begin position="60"/>
        <end position="231"/>
    </location>
</feature>
<reference evidence="6 7" key="1">
    <citation type="submission" date="2015-01" db="EMBL/GenBank/DDBJ databases">
        <title>Comparative genomics of the lactic acid bacteria isolated from the honey bee gut.</title>
        <authorList>
            <person name="Ellegaard K.M."/>
            <person name="Tamarit D."/>
            <person name="Javelind E."/>
            <person name="Olofsson T."/>
            <person name="Andersson S.G."/>
            <person name="Vasquez A."/>
        </authorList>
    </citation>
    <scope>NUCLEOTIDE SEQUENCE [LARGE SCALE GENOMIC DNA]</scope>
    <source>
        <strain evidence="6 7">Hma11</strain>
    </source>
</reference>
<dbReference type="Gene3D" id="3.90.550.10">
    <property type="entry name" value="Spore Coat Polysaccharide Biosynthesis Protein SpsA, Chain A"/>
    <property type="match status" value="1"/>
</dbReference>
<keyword evidence="3 6" id="KW-0808">Transferase</keyword>
<keyword evidence="2" id="KW-0328">Glycosyltransferase</keyword>
<dbReference type="InterPro" id="IPR029044">
    <property type="entry name" value="Nucleotide-diphossugar_trans"/>
</dbReference>
<evidence type="ECO:0000256" key="3">
    <source>
        <dbReference type="ARBA" id="ARBA00022679"/>
    </source>
</evidence>
<dbReference type="AlphaFoldDB" id="A0A0F4LNG5"/>
<dbReference type="PANTHER" id="PTHR43630">
    <property type="entry name" value="POLY-BETA-1,6-N-ACETYL-D-GLUCOSAMINE SYNTHASE"/>
    <property type="match status" value="1"/>
</dbReference>
<dbReference type="InterPro" id="IPR001173">
    <property type="entry name" value="Glyco_trans_2-like"/>
</dbReference>
<proteinExistence type="inferred from homology"/>
<dbReference type="CDD" id="cd06423">
    <property type="entry name" value="CESA_like"/>
    <property type="match status" value="1"/>
</dbReference>
<dbReference type="RefSeq" id="WP_046307507.1">
    <property type="nucleotide sequence ID" value="NZ_KQ034000.1"/>
</dbReference>
<evidence type="ECO:0000256" key="1">
    <source>
        <dbReference type="ARBA" id="ARBA00006739"/>
    </source>
</evidence>
<evidence type="ECO:0000313" key="7">
    <source>
        <dbReference type="Proteomes" id="UP000033682"/>
    </source>
</evidence>
<comment type="caution">
    <text evidence="6">The sequence shown here is derived from an EMBL/GenBank/DDBJ whole genome shotgun (WGS) entry which is preliminary data.</text>
</comment>
<protein>
    <submittedName>
        <fullName evidence="6">Glycosyltransferase</fullName>
    </submittedName>
</protein>
<feature type="transmembrane region" description="Helical" evidence="4">
    <location>
        <begin position="315"/>
        <end position="335"/>
    </location>
</feature>
<keyword evidence="4" id="KW-0812">Transmembrane</keyword>
<dbReference type="PATRIC" id="fig|303541.3.peg.1233"/>
<dbReference type="Pfam" id="PF00535">
    <property type="entry name" value="Glycos_transf_2"/>
    <property type="match status" value="1"/>
</dbReference>
<organism evidence="6 7">
    <name type="scientific">Lactobacillus apis</name>
    <dbReference type="NCBI Taxonomy" id="303541"/>
    <lineage>
        <taxon>Bacteria</taxon>
        <taxon>Bacillati</taxon>
        <taxon>Bacillota</taxon>
        <taxon>Bacilli</taxon>
        <taxon>Lactobacillales</taxon>
        <taxon>Lactobacillaceae</taxon>
        <taxon>Lactobacillus</taxon>
    </lineage>
</organism>
<feature type="transmembrane region" description="Helical" evidence="4">
    <location>
        <begin position="12"/>
        <end position="37"/>
    </location>
</feature>
<dbReference type="STRING" id="303541.JF72_10690"/>
<keyword evidence="4" id="KW-1133">Transmembrane helix</keyword>
<feature type="transmembrane region" description="Helical" evidence="4">
    <location>
        <begin position="347"/>
        <end position="372"/>
    </location>
</feature>